<proteinExistence type="predicted"/>
<comment type="caution">
    <text evidence="1">The sequence shown here is derived from an EMBL/GenBank/DDBJ whole genome shotgun (WGS) entry which is preliminary data.</text>
</comment>
<dbReference type="Proteomes" id="UP001062846">
    <property type="component" value="Chromosome 2"/>
</dbReference>
<organism evidence="1 2">
    <name type="scientific">Rhododendron molle</name>
    <name type="common">Chinese azalea</name>
    <name type="synonym">Azalea mollis</name>
    <dbReference type="NCBI Taxonomy" id="49168"/>
    <lineage>
        <taxon>Eukaryota</taxon>
        <taxon>Viridiplantae</taxon>
        <taxon>Streptophyta</taxon>
        <taxon>Embryophyta</taxon>
        <taxon>Tracheophyta</taxon>
        <taxon>Spermatophyta</taxon>
        <taxon>Magnoliopsida</taxon>
        <taxon>eudicotyledons</taxon>
        <taxon>Gunneridae</taxon>
        <taxon>Pentapetalae</taxon>
        <taxon>asterids</taxon>
        <taxon>Ericales</taxon>
        <taxon>Ericaceae</taxon>
        <taxon>Ericoideae</taxon>
        <taxon>Rhodoreae</taxon>
        <taxon>Rhododendron</taxon>
    </lineage>
</organism>
<name>A0ACC0PNV6_RHOML</name>
<reference evidence="1" key="1">
    <citation type="submission" date="2022-02" db="EMBL/GenBank/DDBJ databases">
        <title>Plant Genome Project.</title>
        <authorList>
            <person name="Zhang R.-G."/>
        </authorList>
    </citation>
    <scope>NUCLEOTIDE SEQUENCE</scope>
    <source>
        <strain evidence="1">AT1</strain>
    </source>
</reference>
<protein>
    <submittedName>
        <fullName evidence="1">Uncharacterized protein</fullName>
    </submittedName>
</protein>
<evidence type="ECO:0000313" key="1">
    <source>
        <dbReference type="EMBL" id="KAI8567380.1"/>
    </source>
</evidence>
<dbReference type="EMBL" id="CM046389">
    <property type="protein sequence ID" value="KAI8567380.1"/>
    <property type="molecule type" value="Genomic_DNA"/>
</dbReference>
<keyword evidence="2" id="KW-1185">Reference proteome</keyword>
<gene>
    <name evidence="1" type="ORF">RHMOL_Rhmol02G0117400</name>
</gene>
<sequence>MNACLPQANYLCGNFSDTSNFKFRRSKGSLGHAFMVCICTRNQNQTSFYPSVPHEISVSQRLSPGSPTKETRVRVSAKALGVQVIDSFWISYGLTH</sequence>
<accession>A0ACC0PNV6</accession>
<evidence type="ECO:0000313" key="2">
    <source>
        <dbReference type="Proteomes" id="UP001062846"/>
    </source>
</evidence>